<evidence type="ECO:0000256" key="2">
    <source>
        <dbReference type="ARBA" id="ARBA00019014"/>
    </source>
</evidence>
<dbReference type="Pfam" id="PF03932">
    <property type="entry name" value="CutC"/>
    <property type="match status" value="1"/>
</dbReference>
<dbReference type="PANTHER" id="PTHR12598">
    <property type="entry name" value="COPPER HOMEOSTASIS PROTEIN CUTC"/>
    <property type="match status" value="1"/>
</dbReference>
<evidence type="ECO:0000313" key="3">
    <source>
        <dbReference type="EMBL" id="MBU3843272.1"/>
    </source>
</evidence>
<reference evidence="3" key="1">
    <citation type="journal article" date="2021" name="PeerJ">
        <title>Extensive microbial diversity within the chicken gut microbiome revealed by metagenomics and culture.</title>
        <authorList>
            <person name="Gilroy R."/>
            <person name="Ravi A."/>
            <person name="Getino M."/>
            <person name="Pursley I."/>
            <person name="Horton D.L."/>
            <person name="Alikhan N.F."/>
            <person name="Baker D."/>
            <person name="Gharbi K."/>
            <person name="Hall N."/>
            <person name="Watson M."/>
            <person name="Adriaenssens E.M."/>
            <person name="Foster-Nyarko E."/>
            <person name="Jarju S."/>
            <person name="Secka A."/>
            <person name="Antonio M."/>
            <person name="Oren A."/>
            <person name="Chaudhuri R.R."/>
            <person name="La Ragione R."/>
            <person name="Hildebrand F."/>
            <person name="Pallen M.J."/>
        </authorList>
    </citation>
    <scope>NUCLEOTIDE SEQUENCE</scope>
    <source>
        <strain evidence="3">378</strain>
    </source>
</reference>
<comment type="caution">
    <text evidence="3">The sequence shown here is derived from an EMBL/GenBank/DDBJ whole genome shotgun (WGS) entry which is preliminary data.</text>
</comment>
<accession>A0A948TEK1</accession>
<dbReference type="EMBL" id="JAHLFE010000004">
    <property type="protein sequence ID" value="MBU3843272.1"/>
    <property type="molecule type" value="Genomic_DNA"/>
</dbReference>
<comment type="similarity">
    <text evidence="1">Belongs to the CutC family.</text>
</comment>
<dbReference type="Proteomes" id="UP000733611">
    <property type="component" value="Unassembled WGS sequence"/>
</dbReference>
<dbReference type="SUPFAM" id="SSF110395">
    <property type="entry name" value="CutC-like"/>
    <property type="match status" value="1"/>
</dbReference>
<evidence type="ECO:0000313" key="4">
    <source>
        <dbReference type="Proteomes" id="UP000733611"/>
    </source>
</evidence>
<dbReference type="InterPro" id="IPR036822">
    <property type="entry name" value="CutC-like_dom_sf"/>
</dbReference>
<sequence length="143" mass="15537">MVKDQEQALLQVLEFNARRRSDQAKISRILTSGGEASAWAGKEQLKYLQDCLNHHASSQLTLLAGAGINAQNIVGLVQHTGVREFHFSGSGVVPSRMLYRHPRVHMGIAGADEYSVGITDPEKVQDTIAALRSLETGKGQGRS</sequence>
<protein>
    <recommendedName>
        <fullName evidence="2">Copper homeostasis protein cutC homolog</fullName>
    </recommendedName>
</protein>
<dbReference type="Gene3D" id="3.20.20.380">
    <property type="entry name" value="Copper homeostasis (CutC) domain"/>
    <property type="match status" value="1"/>
</dbReference>
<proteinExistence type="inferred from homology"/>
<dbReference type="GO" id="GO:0005507">
    <property type="term" value="F:copper ion binding"/>
    <property type="evidence" value="ECO:0007669"/>
    <property type="project" value="TreeGrafter"/>
</dbReference>
<dbReference type="PANTHER" id="PTHR12598:SF0">
    <property type="entry name" value="COPPER HOMEOSTASIS PROTEIN CUTC HOMOLOG"/>
    <property type="match status" value="1"/>
</dbReference>
<name>A0A948TEK1_9GAMM</name>
<dbReference type="AlphaFoldDB" id="A0A948TEK1"/>
<reference evidence="3" key="2">
    <citation type="submission" date="2021-04" db="EMBL/GenBank/DDBJ databases">
        <authorList>
            <person name="Gilroy R."/>
        </authorList>
    </citation>
    <scope>NUCLEOTIDE SEQUENCE</scope>
    <source>
        <strain evidence="3">378</strain>
    </source>
</reference>
<gene>
    <name evidence="3" type="ORF">H9847_00120</name>
</gene>
<dbReference type="InterPro" id="IPR005627">
    <property type="entry name" value="CutC-like"/>
</dbReference>
<evidence type="ECO:0000256" key="1">
    <source>
        <dbReference type="ARBA" id="ARBA00007768"/>
    </source>
</evidence>
<organism evidence="3 4">
    <name type="scientific">Candidatus Anaerobiospirillum pullicola</name>
    <dbReference type="NCBI Taxonomy" id="2838451"/>
    <lineage>
        <taxon>Bacteria</taxon>
        <taxon>Pseudomonadati</taxon>
        <taxon>Pseudomonadota</taxon>
        <taxon>Gammaproteobacteria</taxon>
        <taxon>Aeromonadales</taxon>
        <taxon>Succinivibrionaceae</taxon>
        <taxon>Anaerobiospirillum</taxon>
    </lineage>
</organism>